<name>A0A1U7LMP5_NEOID</name>
<keyword evidence="8" id="KW-0663">Pyridoxal phosphate</keyword>
<dbReference type="NCBIfam" id="NF003764">
    <property type="entry name" value="PRK05355.1"/>
    <property type="match status" value="1"/>
</dbReference>
<evidence type="ECO:0000256" key="2">
    <source>
        <dbReference type="ARBA" id="ARBA00005099"/>
    </source>
</evidence>
<dbReference type="FunFam" id="3.40.640.10:FF:000010">
    <property type="entry name" value="Phosphoserine aminotransferase"/>
    <property type="match status" value="1"/>
</dbReference>
<proteinExistence type="inferred from homology"/>
<comment type="catalytic activity">
    <reaction evidence="10">
        <text>4-(phosphooxy)-L-threonine + 2-oxoglutarate = (R)-3-hydroxy-2-oxo-4-phosphooxybutanoate + L-glutamate</text>
        <dbReference type="Rhea" id="RHEA:16573"/>
        <dbReference type="ChEBI" id="CHEBI:16810"/>
        <dbReference type="ChEBI" id="CHEBI:29985"/>
        <dbReference type="ChEBI" id="CHEBI:58452"/>
        <dbReference type="ChEBI" id="CHEBI:58538"/>
        <dbReference type="EC" id="2.6.1.52"/>
    </reaction>
</comment>
<keyword evidence="9" id="KW-0718">Serine biosynthesis</keyword>
<evidence type="ECO:0000256" key="3">
    <source>
        <dbReference type="ARBA" id="ARBA00006904"/>
    </source>
</evidence>
<dbReference type="GO" id="GO:0009113">
    <property type="term" value="P:purine nucleobase biosynthetic process"/>
    <property type="evidence" value="ECO:0007669"/>
    <property type="project" value="EnsemblFungi"/>
</dbReference>
<dbReference type="EC" id="2.6.1.52" evidence="4"/>
<comment type="caution">
    <text evidence="13">The sequence shown here is derived from an EMBL/GenBank/DDBJ whole genome shotgun (WGS) entry which is preliminary data.</text>
</comment>
<dbReference type="InterPro" id="IPR015422">
    <property type="entry name" value="PyrdxlP-dep_Trfase_small"/>
</dbReference>
<evidence type="ECO:0000313" key="14">
    <source>
        <dbReference type="Proteomes" id="UP000186594"/>
    </source>
</evidence>
<dbReference type="NCBIfam" id="TIGR01364">
    <property type="entry name" value="serC_1"/>
    <property type="match status" value="1"/>
</dbReference>
<keyword evidence="6" id="KW-0028">Amino-acid biosynthesis</keyword>
<evidence type="ECO:0000256" key="11">
    <source>
        <dbReference type="ARBA" id="ARBA00049007"/>
    </source>
</evidence>
<keyword evidence="14" id="KW-1185">Reference proteome</keyword>
<dbReference type="GO" id="GO:0006564">
    <property type="term" value="P:L-serine biosynthetic process"/>
    <property type="evidence" value="ECO:0007669"/>
    <property type="project" value="UniProtKB-KW"/>
</dbReference>
<evidence type="ECO:0000256" key="5">
    <source>
        <dbReference type="ARBA" id="ARBA00022576"/>
    </source>
</evidence>
<reference evidence="13 14" key="1">
    <citation type="submission" date="2016-04" db="EMBL/GenBank/DDBJ databases">
        <title>Evolutionary innovation and constraint leading to complex multicellularity in the Ascomycota.</title>
        <authorList>
            <person name="Cisse O."/>
            <person name="Nguyen A."/>
            <person name="Hewitt D.A."/>
            <person name="Jedd G."/>
            <person name="Stajich J.E."/>
        </authorList>
    </citation>
    <scope>NUCLEOTIDE SEQUENCE [LARGE SCALE GENOMIC DNA]</scope>
    <source>
        <strain evidence="13 14">DAH-3</strain>
    </source>
</reference>
<evidence type="ECO:0000256" key="10">
    <source>
        <dbReference type="ARBA" id="ARBA00047630"/>
    </source>
</evidence>
<keyword evidence="7 13" id="KW-0808">Transferase</keyword>
<evidence type="ECO:0000256" key="7">
    <source>
        <dbReference type="ARBA" id="ARBA00022679"/>
    </source>
</evidence>
<gene>
    <name evidence="13" type="ORF">NEOLI_004067</name>
</gene>
<keyword evidence="5 13" id="KW-0032">Aminotransferase</keyword>
<feature type="domain" description="Aminotransferase class V" evidence="12">
    <location>
        <begin position="8"/>
        <end position="375"/>
    </location>
</feature>
<evidence type="ECO:0000256" key="8">
    <source>
        <dbReference type="ARBA" id="ARBA00022898"/>
    </source>
</evidence>
<comment type="cofactor">
    <cofactor evidence="1">
        <name>pyridoxal 5'-phosphate</name>
        <dbReference type="ChEBI" id="CHEBI:597326"/>
    </cofactor>
</comment>
<dbReference type="PANTHER" id="PTHR43247:SF1">
    <property type="entry name" value="PHOSPHOSERINE AMINOTRANSFERASE"/>
    <property type="match status" value="1"/>
</dbReference>
<evidence type="ECO:0000256" key="6">
    <source>
        <dbReference type="ARBA" id="ARBA00022605"/>
    </source>
</evidence>
<evidence type="ECO:0000256" key="9">
    <source>
        <dbReference type="ARBA" id="ARBA00023299"/>
    </source>
</evidence>
<dbReference type="SUPFAM" id="SSF53383">
    <property type="entry name" value="PLP-dependent transferases"/>
    <property type="match status" value="1"/>
</dbReference>
<dbReference type="Proteomes" id="UP000186594">
    <property type="component" value="Unassembled WGS sequence"/>
</dbReference>
<dbReference type="OrthoDB" id="1703350at2759"/>
<dbReference type="InterPro" id="IPR015421">
    <property type="entry name" value="PyrdxlP-dep_Trfase_major"/>
</dbReference>
<dbReference type="InterPro" id="IPR000192">
    <property type="entry name" value="Aminotrans_V_dom"/>
</dbReference>
<dbReference type="HAMAP" id="MF_00160">
    <property type="entry name" value="SerC_aminotrans_5"/>
    <property type="match status" value="1"/>
</dbReference>
<dbReference type="UniPathway" id="UPA00135">
    <property type="reaction ID" value="UER00197"/>
</dbReference>
<evidence type="ECO:0000259" key="12">
    <source>
        <dbReference type="Pfam" id="PF00266"/>
    </source>
</evidence>
<dbReference type="OMA" id="AFVYFCD"/>
<organism evidence="13 14">
    <name type="scientific">Neolecta irregularis (strain DAH-3)</name>
    <dbReference type="NCBI Taxonomy" id="1198029"/>
    <lineage>
        <taxon>Eukaryota</taxon>
        <taxon>Fungi</taxon>
        <taxon>Dikarya</taxon>
        <taxon>Ascomycota</taxon>
        <taxon>Taphrinomycotina</taxon>
        <taxon>Neolectales</taxon>
        <taxon>Neolectaceae</taxon>
        <taxon>Neolecta</taxon>
    </lineage>
</organism>
<evidence type="ECO:0000256" key="1">
    <source>
        <dbReference type="ARBA" id="ARBA00001933"/>
    </source>
</evidence>
<dbReference type="AlphaFoldDB" id="A0A1U7LMP5"/>
<comment type="similarity">
    <text evidence="3">Belongs to the class-V pyridoxal-phosphate-dependent aminotransferase family. SerC subfamily.</text>
</comment>
<dbReference type="FunFam" id="3.90.1150.10:FF:000006">
    <property type="entry name" value="Phosphoserine aminotransferase"/>
    <property type="match status" value="1"/>
</dbReference>
<evidence type="ECO:0000313" key="13">
    <source>
        <dbReference type="EMBL" id="OLL23925.1"/>
    </source>
</evidence>
<dbReference type="InterPro" id="IPR015424">
    <property type="entry name" value="PyrdxlP-dep_Trfase"/>
</dbReference>
<comment type="catalytic activity">
    <reaction evidence="11">
        <text>O-phospho-L-serine + 2-oxoglutarate = 3-phosphooxypyruvate + L-glutamate</text>
        <dbReference type="Rhea" id="RHEA:14329"/>
        <dbReference type="ChEBI" id="CHEBI:16810"/>
        <dbReference type="ChEBI" id="CHEBI:18110"/>
        <dbReference type="ChEBI" id="CHEBI:29985"/>
        <dbReference type="ChEBI" id="CHEBI:57524"/>
        <dbReference type="EC" id="2.6.1.52"/>
    </reaction>
</comment>
<accession>A0A1U7LMP5</accession>
<protein>
    <recommendedName>
        <fullName evidence="4">phosphoserine transaminase</fullName>
        <ecNumber evidence="4">2.6.1.52</ecNumber>
    </recommendedName>
</protein>
<dbReference type="PANTHER" id="PTHR43247">
    <property type="entry name" value="PHOSPHOSERINE AMINOTRANSFERASE"/>
    <property type="match status" value="1"/>
</dbReference>
<dbReference type="GO" id="GO:0004648">
    <property type="term" value="F:O-phospho-L-serine:2-oxoglutarate aminotransferase activity"/>
    <property type="evidence" value="ECO:0007669"/>
    <property type="project" value="UniProtKB-EC"/>
</dbReference>
<dbReference type="Gene3D" id="3.40.640.10">
    <property type="entry name" value="Type I PLP-dependent aspartate aminotransferase-like (Major domain)"/>
    <property type="match status" value="1"/>
</dbReference>
<dbReference type="Gene3D" id="3.90.1150.10">
    <property type="entry name" value="Aspartate Aminotransferase, domain 1"/>
    <property type="match status" value="1"/>
</dbReference>
<evidence type="ECO:0000256" key="4">
    <source>
        <dbReference type="ARBA" id="ARBA00013030"/>
    </source>
</evidence>
<dbReference type="STRING" id="1198029.A0A1U7LMP5"/>
<dbReference type="InterPro" id="IPR022278">
    <property type="entry name" value="Pser_aminoTfrase"/>
</dbReference>
<dbReference type="EMBL" id="LXFE01001090">
    <property type="protein sequence ID" value="OLL23925.1"/>
    <property type="molecule type" value="Genomic_DNA"/>
</dbReference>
<sequence>MSAKRSQILNFSAGPACLPTKILEQAAKDLIDYAETGISLAELSHRSSICSNLIKSTQNNLRKLLGIPDNYSILFMQGGGTAQFSAVVYNLLAYQVAKNPSTVSNMKCDYIVTGSWGLKAAHEAKRLGAMVNIVSDPKKIDGKYGRIPDESTWNFSQNPAYIHYCDNETVDGVEFAEFPKSLPEGVPVICDMSSNILSREFDVSKYAVIYAGAQKNFGIAGITMIIVRNDILERADAPNCAKLGIPITPVILDYKTTSDCNSLYNTLPMFNVRVANLVFENLLESGGVAAQERISKRKAEKLYSLLEKYPDVFEIVPGKGYRSRMNVTFRMGNLEEKFISESKDLGFEGLKGHRSVGGIRASFYNAMPEDGVDRLIEFMETFVKRYVSM</sequence>
<dbReference type="Pfam" id="PF00266">
    <property type="entry name" value="Aminotran_5"/>
    <property type="match status" value="1"/>
</dbReference>
<dbReference type="GO" id="GO:0030170">
    <property type="term" value="F:pyridoxal phosphate binding"/>
    <property type="evidence" value="ECO:0007669"/>
    <property type="project" value="TreeGrafter"/>
</dbReference>
<dbReference type="GO" id="GO:0005737">
    <property type="term" value="C:cytoplasm"/>
    <property type="evidence" value="ECO:0007669"/>
    <property type="project" value="TreeGrafter"/>
</dbReference>
<dbReference type="PIRSF" id="PIRSF000525">
    <property type="entry name" value="SerC"/>
    <property type="match status" value="1"/>
</dbReference>
<comment type="pathway">
    <text evidence="2">Amino-acid biosynthesis; L-serine biosynthesis; L-serine from 3-phospho-D-glycerate: step 2/3.</text>
</comment>